<dbReference type="PROSITE" id="PS50983">
    <property type="entry name" value="FE_B12_PBP"/>
    <property type="match status" value="1"/>
</dbReference>
<accession>A0ABN4YPF4</accession>
<evidence type="ECO:0000313" key="4">
    <source>
        <dbReference type="EMBL" id="ARF13686.1"/>
    </source>
</evidence>
<evidence type="ECO:0000259" key="3">
    <source>
        <dbReference type="PROSITE" id="PS50983"/>
    </source>
</evidence>
<evidence type="ECO:0000256" key="2">
    <source>
        <dbReference type="ARBA" id="ARBA00022729"/>
    </source>
</evidence>
<dbReference type="InterPro" id="IPR002491">
    <property type="entry name" value="ABC_transptr_periplasmic_BD"/>
</dbReference>
<organism evidence="4 5">
    <name type="scientific">Sporosarcina ureae</name>
    <dbReference type="NCBI Taxonomy" id="1571"/>
    <lineage>
        <taxon>Bacteria</taxon>
        <taxon>Bacillati</taxon>
        <taxon>Bacillota</taxon>
        <taxon>Bacilli</taxon>
        <taxon>Bacillales</taxon>
        <taxon>Caryophanaceae</taxon>
        <taxon>Sporosarcina</taxon>
    </lineage>
</organism>
<dbReference type="Proteomes" id="UP000192486">
    <property type="component" value="Chromosome"/>
</dbReference>
<reference evidence="4 5" key="1">
    <citation type="submission" date="2016-04" db="EMBL/GenBank/DDBJ databases">
        <title>Comparative Genomics and Epigenetics of Sporosarcina ureae.</title>
        <authorList>
            <person name="Oliver A.S."/>
            <person name="Cooper K.K."/>
        </authorList>
    </citation>
    <scope>NUCLEOTIDE SEQUENCE [LARGE SCALE GENOMIC DNA]</scope>
    <source>
        <strain evidence="4 5">S204</strain>
    </source>
</reference>
<name>A0ABN4YPF4_SPOUR</name>
<dbReference type="PANTHER" id="PTHR30535:SF34">
    <property type="entry name" value="MOLYBDATE-BINDING PROTEIN MOLA"/>
    <property type="match status" value="1"/>
</dbReference>
<dbReference type="InterPro" id="IPR054828">
    <property type="entry name" value="Vit_B12_bind_prot"/>
</dbReference>
<feature type="domain" description="Fe/B12 periplasmic-binding" evidence="3">
    <location>
        <begin position="36"/>
        <end position="274"/>
    </location>
</feature>
<proteinExistence type="inferred from homology"/>
<dbReference type="PANTHER" id="PTHR30535">
    <property type="entry name" value="VITAMIN B12-BINDING PROTEIN"/>
    <property type="match status" value="1"/>
</dbReference>
<evidence type="ECO:0000256" key="1">
    <source>
        <dbReference type="ARBA" id="ARBA00008814"/>
    </source>
</evidence>
<dbReference type="NCBIfam" id="NF038402">
    <property type="entry name" value="TroA_like"/>
    <property type="match status" value="1"/>
</dbReference>
<dbReference type="EMBL" id="CP015108">
    <property type="protein sequence ID" value="ARF13686.1"/>
    <property type="molecule type" value="Genomic_DNA"/>
</dbReference>
<protein>
    <submittedName>
        <fullName evidence="4">Iron ABC transporter substrate-binding protein</fullName>
    </submittedName>
</protein>
<keyword evidence="5" id="KW-1185">Reference proteome</keyword>
<keyword evidence="2" id="KW-0732">Signal</keyword>
<dbReference type="SUPFAM" id="SSF53807">
    <property type="entry name" value="Helical backbone' metal receptor"/>
    <property type="match status" value="1"/>
</dbReference>
<dbReference type="InterPro" id="IPR050902">
    <property type="entry name" value="ABC_Transporter_SBP"/>
</dbReference>
<gene>
    <name evidence="4" type="ORF">SporoS204_05640</name>
</gene>
<sequence>MNLRFHLPPKEAFISLKKEIIDHLGRTVVYNFPPKRIVTLCPGITETLFGIGLEKEIVGRTRYCIYPEQAKNVPAVAGTKDLKLEKIHEVQPDLIIMEKEENTKEMVDILAEFYPVYVAEVQTIEEAYRMITDMGSLTDHEQQSESLVTEIKQAFTELPTLPAARVAYVIWQKPYMVAGKDTYINSLLQKLGFITPFVESSDRYPALTEEQFKEANLDLVLLSSEPYPFKEKQQVQFQEMLPDSAIQLIDGEMFWYGVRMLEGAKYFKDFSFDV</sequence>
<dbReference type="Gene3D" id="3.40.50.1980">
    <property type="entry name" value="Nitrogenase molybdenum iron protein domain"/>
    <property type="match status" value="2"/>
</dbReference>
<comment type="similarity">
    <text evidence="1">Belongs to the bacterial solute-binding protein 8 family.</text>
</comment>
<evidence type="ECO:0000313" key="5">
    <source>
        <dbReference type="Proteomes" id="UP000192486"/>
    </source>
</evidence>
<dbReference type="Pfam" id="PF01497">
    <property type="entry name" value="Peripla_BP_2"/>
    <property type="match status" value="1"/>
</dbReference>